<dbReference type="AlphaFoldDB" id="A0A7T2GK88"/>
<protein>
    <recommendedName>
        <fullName evidence="2 5">Basal-body rod modification protein FlgD</fullName>
    </recommendedName>
</protein>
<dbReference type="Pfam" id="PF03963">
    <property type="entry name" value="FlgD"/>
    <property type="match status" value="1"/>
</dbReference>
<comment type="similarity">
    <text evidence="1 5">Belongs to the FlgD family.</text>
</comment>
<dbReference type="Gene3D" id="2.30.30.910">
    <property type="match status" value="1"/>
</dbReference>
<feature type="domain" description="FlgD/Vpr Ig-like" evidence="6">
    <location>
        <begin position="106"/>
        <end position="174"/>
    </location>
</feature>
<dbReference type="KEGG" id="sflv:IC614_01615"/>
<evidence type="ECO:0000313" key="8">
    <source>
        <dbReference type="Proteomes" id="UP000594873"/>
    </source>
</evidence>
<evidence type="ECO:0000313" key="7">
    <source>
        <dbReference type="EMBL" id="QPQ55337.1"/>
    </source>
</evidence>
<evidence type="ECO:0000256" key="3">
    <source>
        <dbReference type="ARBA" id="ARBA00022795"/>
    </source>
</evidence>
<keyword evidence="7" id="KW-0966">Cell projection</keyword>
<keyword evidence="7" id="KW-0282">Flagellum</keyword>
<evidence type="ECO:0000256" key="2">
    <source>
        <dbReference type="ARBA" id="ARBA00016013"/>
    </source>
</evidence>
<dbReference type="EMBL" id="CP065592">
    <property type="protein sequence ID" value="QPQ55337.1"/>
    <property type="molecule type" value="Genomic_DNA"/>
</dbReference>
<dbReference type="InterPro" id="IPR005648">
    <property type="entry name" value="FlgD"/>
</dbReference>
<keyword evidence="7" id="KW-0969">Cilium</keyword>
<dbReference type="Pfam" id="PF13860">
    <property type="entry name" value="FlgD_ig"/>
    <property type="match status" value="1"/>
</dbReference>
<keyword evidence="3 5" id="KW-1005">Bacterial flagellum biogenesis</keyword>
<evidence type="ECO:0000256" key="1">
    <source>
        <dbReference type="ARBA" id="ARBA00010577"/>
    </source>
</evidence>
<sequence>MTTITGTAAPAAAPGATGGASATLDQNAFLRLMTTQLTTQDPFDPMDNTQMVAQLAQFSQVSGIASMSQALQNLAQTLTGGRLSDAAGWIGRSMLVLSDHAAPLGDGSYSGEVHLAEASDDVTVNFVDDTGAVVHSQQMGAKDKGSFAYQWDGKNEAGQAVPGPLKVVVTANDADGKPIQTANASWTRVHSIQSPASGGTAGLLTGLGTLSPDDAIRLA</sequence>
<dbReference type="InterPro" id="IPR025965">
    <property type="entry name" value="FlgD/Vpr_Ig-like"/>
</dbReference>
<evidence type="ECO:0000256" key="5">
    <source>
        <dbReference type="RuleBase" id="RU362076"/>
    </source>
</evidence>
<dbReference type="GO" id="GO:0044781">
    <property type="term" value="P:bacterial-type flagellum organization"/>
    <property type="evidence" value="ECO:0007669"/>
    <property type="project" value="UniProtKB-UniRule"/>
</dbReference>
<organism evidence="7 8">
    <name type="scientific">Allosphingosinicella flava</name>
    <dbReference type="NCBI Taxonomy" id="2771430"/>
    <lineage>
        <taxon>Bacteria</taxon>
        <taxon>Pseudomonadati</taxon>
        <taxon>Pseudomonadota</taxon>
        <taxon>Alphaproteobacteria</taxon>
        <taxon>Sphingomonadales</taxon>
        <taxon>Sphingomonadaceae</taxon>
        <taxon>Allosphingosinicella</taxon>
    </lineage>
</organism>
<evidence type="ECO:0000259" key="6">
    <source>
        <dbReference type="Pfam" id="PF13860"/>
    </source>
</evidence>
<dbReference type="Proteomes" id="UP000594873">
    <property type="component" value="Chromosome"/>
</dbReference>
<proteinExistence type="inferred from homology"/>
<name>A0A7T2GK88_9SPHN</name>
<dbReference type="Gene3D" id="2.60.40.4070">
    <property type="match status" value="1"/>
</dbReference>
<accession>A0A7T2GK88</accession>
<comment type="function">
    <text evidence="4 5">Required for flagellar hook formation. May act as a scaffolding protein.</text>
</comment>
<reference evidence="7 8" key="1">
    <citation type="submission" date="2020-11" db="EMBL/GenBank/DDBJ databases">
        <title>Genome seq and assembly of Sphingosinicella sp.</title>
        <authorList>
            <person name="Chhetri G."/>
        </authorList>
    </citation>
    <scope>NUCLEOTIDE SEQUENCE [LARGE SCALE GENOMIC DNA]</scope>
    <source>
        <strain evidence="7 8">UDD2</strain>
    </source>
</reference>
<evidence type="ECO:0000256" key="4">
    <source>
        <dbReference type="ARBA" id="ARBA00024746"/>
    </source>
</evidence>
<dbReference type="RefSeq" id="WP_200972012.1">
    <property type="nucleotide sequence ID" value="NZ_CP065592.1"/>
</dbReference>
<gene>
    <name evidence="7" type="ORF">IC614_01615</name>
</gene>
<keyword evidence="8" id="KW-1185">Reference proteome</keyword>